<gene>
    <name evidence="2" type="ORF">AAF712_011477</name>
</gene>
<organism evidence="2 3">
    <name type="scientific">Marasmius tenuissimus</name>
    <dbReference type="NCBI Taxonomy" id="585030"/>
    <lineage>
        <taxon>Eukaryota</taxon>
        <taxon>Fungi</taxon>
        <taxon>Dikarya</taxon>
        <taxon>Basidiomycota</taxon>
        <taxon>Agaricomycotina</taxon>
        <taxon>Agaricomycetes</taxon>
        <taxon>Agaricomycetidae</taxon>
        <taxon>Agaricales</taxon>
        <taxon>Marasmiineae</taxon>
        <taxon>Marasmiaceae</taxon>
        <taxon>Marasmius</taxon>
    </lineage>
</organism>
<accession>A0ABR2ZKH8</accession>
<dbReference type="PANTHER" id="PTHR13379:SF0">
    <property type="entry name" value="UPF0415 PROTEIN C7ORF25"/>
    <property type="match status" value="1"/>
</dbReference>
<reference evidence="2 3" key="1">
    <citation type="submission" date="2024-05" db="EMBL/GenBank/DDBJ databases">
        <title>A draft genome resource for the thread blight pathogen Marasmius tenuissimus strain MS-2.</title>
        <authorList>
            <person name="Yulfo-Soto G.E."/>
            <person name="Baruah I.K."/>
            <person name="Amoako-Attah I."/>
            <person name="Bukari Y."/>
            <person name="Meinhardt L.W."/>
            <person name="Bailey B.A."/>
            <person name="Cohen S.P."/>
        </authorList>
    </citation>
    <scope>NUCLEOTIDE SEQUENCE [LARGE SCALE GENOMIC DNA]</scope>
    <source>
        <strain evidence="2 3">MS-2</strain>
    </source>
</reference>
<protein>
    <recommendedName>
        <fullName evidence="4">DUF1308 domain-containing protein</fullName>
    </recommendedName>
</protein>
<keyword evidence="3" id="KW-1185">Reference proteome</keyword>
<dbReference type="PANTHER" id="PTHR13379">
    <property type="entry name" value="UNCHARACTERIZED DUF1308"/>
    <property type="match status" value="1"/>
</dbReference>
<evidence type="ECO:0000256" key="1">
    <source>
        <dbReference type="SAM" id="MobiDB-lite"/>
    </source>
</evidence>
<evidence type="ECO:0008006" key="4">
    <source>
        <dbReference type="Google" id="ProtNLM"/>
    </source>
</evidence>
<evidence type="ECO:0000313" key="2">
    <source>
        <dbReference type="EMBL" id="KAL0061672.1"/>
    </source>
</evidence>
<comment type="caution">
    <text evidence="2">The sequence shown here is derived from an EMBL/GenBank/DDBJ whole genome shotgun (WGS) entry which is preliminary data.</text>
</comment>
<feature type="region of interest" description="Disordered" evidence="1">
    <location>
        <begin position="132"/>
        <end position="158"/>
    </location>
</feature>
<name>A0ABR2ZKH8_9AGAR</name>
<evidence type="ECO:0000313" key="3">
    <source>
        <dbReference type="Proteomes" id="UP001437256"/>
    </source>
</evidence>
<sequence length="692" mass="77071">MSSTSNSHSDSHPELRQLRKQLQSIHDSIIHFQPPVKKPPILDSALEVIQNPNEDTHWLHHENIPGLKKLRETIRVDLDILDKFLEDPESIHLPALSTNAPYLIAVWNEVLCAPQPVTCVFKGFSMVPPDPNAPAPNSIEAKKQRAANANQPKQPEAKVDVVADHRRRWIRVNTIKNSRILAEFREIDSYLTESEGDSSDPEDEDYRPTLAQKEFDNSVLRMGRSLVAAAKANPLRLPTSRNSIDTVTEIVPKVTLRLTRLDPEGEPNDPRIAQTIQGLKDMGIQVELGERQPFEVPEVEPSSQPSPADLLFEPTSRINLDLSALIALVSDLTHANLPTSIEEANKRFVPPQKYLEWKKKMTASKAKARAAAMAKTNAELAAEVELDSTEGGDGEENGELPYYAQQDLAKHSRALTNQVLQEMGKGLLQELYDRLVSISTPLKEVEFWTTREARDRCLRIVSKIGGPNEKRRVKALLFDPSLDEKDFETQELAEEAYWRDSRFGHNFIPLIPIRIHSNLDGPNGNAVAAVDSRPAFFHSLDRTCYDILDSEGFNPRHSSNPSLPHPTAHPNQDIIARAVVTKANPRLTAHTVQSMLWGARLGWSTLTANRTSVKAIVKEMNSRSRAVVFGDGEVLNAVQDSPFGGNPGQLNGDASHHSKAAIWIIDPRSLAEGMRSDTDAAPDIWQSPEKDS</sequence>
<dbReference type="Proteomes" id="UP001437256">
    <property type="component" value="Unassembled WGS sequence"/>
</dbReference>
<proteinExistence type="predicted"/>
<dbReference type="EMBL" id="JBBXMP010000127">
    <property type="protein sequence ID" value="KAL0061672.1"/>
    <property type="molecule type" value="Genomic_DNA"/>
</dbReference>